<accession>A0A445BA18</accession>
<evidence type="ECO:0000313" key="2">
    <source>
        <dbReference type="Proteomes" id="UP000289738"/>
    </source>
</evidence>
<protein>
    <recommendedName>
        <fullName evidence="3">Aminotransferase-like plant mobile domain-containing protein</fullName>
    </recommendedName>
</protein>
<reference evidence="1 2" key="1">
    <citation type="submission" date="2019-01" db="EMBL/GenBank/DDBJ databases">
        <title>Sequencing of cultivated peanut Arachis hypogaea provides insights into genome evolution and oil improvement.</title>
        <authorList>
            <person name="Chen X."/>
        </authorList>
    </citation>
    <scope>NUCLEOTIDE SEQUENCE [LARGE SCALE GENOMIC DNA]</scope>
    <source>
        <strain evidence="2">cv. Fuhuasheng</strain>
        <tissue evidence="1">Leaves</tissue>
    </source>
</reference>
<dbReference type="AlphaFoldDB" id="A0A445BA18"/>
<organism evidence="1 2">
    <name type="scientific">Arachis hypogaea</name>
    <name type="common">Peanut</name>
    <dbReference type="NCBI Taxonomy" id="3818"/>
    <lineage>
        <taxon>Eukaryota</taxon>
        <taxon>Viridiplantae</taxon>
        <taxon>Streptophyta</taxon>
        <taxon>Embryophyta</taxon>
        <taxon>Tracheophyta</taxon>
        <taxon>Spermatophyta</taxon>
        <taxon>Magnoliopsida</taxon>
        <taxon>eudicotyledons</taxon>
        <taxon>Gunneridae</taxon>
        <taxon>Pentapetalae</taxon>
        <taxon>rosids</taxon>
        <taxon>fabids</taxon>
        <taxon>Fabales</taxon>
        <taxon>Fabaceae</taxon>
        <taxon>Papilionoideae</taxon>
        <taxon>50 kb inversion clade</taxon>
        <taxon>dalbergioids sensu lato</taxon>
        <taxon>Dalbergieae</taxon>
        <taxon>Pterocarpus clade</taxon>
        <taxon>Arachis</taxon>
    </lineage>
</organism>
<keyword evidence="2" id="KW-1185">Reference proteome</keyword>
<dbReference type="EMBL" id="SDMP01000010">
    <property type="protein sequence ID" value="RYR35504.1"/>
    <property type="molecule type" value="Genomic_DNA"/>
</dbReference>
<gene>
    <name evidence="1" type="ORF">Ahy_A10g050648</name>
</gene>
<sequence>MRVPIWWEVSRETGYSNRKMDDLWLGSMNQIDGGRKKISMDKHIVKYLDHPLYGSRLTWLRNVKHGIILNSHEAMERYSRCHIMSLFGTTLFADKSGAGVYWKFLSLLRDIPRIRTYSWGSACLAH</sequence>
<evidence type="ECO:0000313" key="1">
    <source>
        <dbReference type="EMBL" id="RYR35504.1"/>
    </source>
</evidence>
<comment type="caution">
    <text evidence="1">The sequence shown here is derived from an EMBL/GenBank/DDBJ whole genome shotgun (WGS) entry which is preliminary data.</text>
</comment>
<evidence type="ECO:0008006" key="3">
    <source>
        <dbReference type="Google" id="ProtNLM"/>
    </source>
</evidence>
<dbReference type="Proteomes" id="UP000289738">
    <property type="component" value="Chromosome A10"/>
</dbReference>
<name>A0A445BA18_ARAHY</name>
<proteinExistence type="predicted"/>